<dbReference type="InParanoid" id="A0A1D6GPX6"/>
<sequence length="63" mass="7051">MECFSDLDVNVHLVEVYAGLLRPELIYVNIFKLRNGGSDYFGKGVLKSEGIILALFAMHSYSP</sequence>
<evidence type="ECO:0000313" key="1">
    <source>
        <dbReference type="EMBL" id="AQK65224.1"/>
    </source>
</evidence>
<gene>
    <name evidence="1" type="ORF">ZEAMMB73_Zm00001d014106</name>
</gene>
<protein>
    <submittedName>
        <fullName evidence="1">Uncharacterized protein</fullName>
    </submittedName>
</protein>
<organism evidence="1">
    <name type="scientific">Zea mays</name>
    <name type="common">Maize</name>
    <dbReference type="NCBI Taxonomy" id="4577"/>
    <lineage>
        <taxon>Eukaryota</taxon>
        <taxon>Viridiplantae</taxon>
        <taxon>Streptophyta</taxon>
        <taxon>Embryophyta</taxon>
        <taxon>Tracheophyta</taxon>
        <taxon>Spermatophyta</taxon>
        <taxon>Magnoliopsida</taxon>
        <taxon>Liliopsida</taxon>
        <taxon>Poales</taxon>
        <taxon>Poaceae</taxon>
        <taxon>PACMAD clade</taxon>
        <taxon>Panicoideae</taxon>
        <taxon>Andropogonodae</taxon>
        <taxon>Andropogoneae</taxon>
        <taxon>Tripsacinae</taxon>
        <taxon>Zea</taxon>
    </lineage>
</organism>
<dbReference type="AlphaFoldDB" id="A0A1D6GPX6"/>
<name>A0A1D6GPX6_MAIZE</name>
<accession>A0A1D6GPX6</accession>
<reference evidence="1" key="1">
    <citation type="submission" date="2015-12" db="EMBL/GenBank/DDBJ databases">
        <title>Update maize B73 reference genome by single molecule sequencing technologies.</title>
        <authorList>
            <consortium name="Maize Genome Sequencing Project"/>
            <person name="Ware D."/>
        </authorList>
    </citation>
    <scope>NUCLEOTIDE SEQUENCE</scope>
    <source>
        <tissue evidence="1">Seedling</tissue>
    </source>
</reference>
<proteinExistence type="predicted"/>
<dbReference type="EMBL" id="CM000781">
    <property type="protein sequence ID" value="AQK65224.1"/>
    <property type="molecule type" value="Genomic_DNA"/>
</dbReference>
<dbReference type="PaxDb" id="4577-AC234185.1_FGP002"/>